<reference evidence="1 3" key="2">
    <citation type="journal article" date="2014" name="BMC Genomics">
        <title>An improved genome release (version Mt4.0) for the model legume Medicago truncatula.</title>
        <authorList>
            <person name="Tang H."/>
            <person name="Krishnakumar V."/>
            <person name="Bidwell S."/>
            <person name="Rosen B."/>
            <person name="Chan A."/>
            <person name="Zhou S."/>
            <person name="Gentzbittel L."/>
            <person name="Childs K.L."/>
            <person name="Yandell M."/>
            <person name="Gundlach H."/>
            <person name="Mayer K.F."/>
            <person name="Schwartz D.C."/>
            <person name="Town C.D."/>
        </authorList>
    </citation>
    <scope>GENOME REANNOTATION</scope>
    <source>
        <strain evidence="1">A17</strain>
        <strain evidence="2 3">cv. Jemalong A17</strain>
    </source>
</reference>
<gene>
    <name evidence="1" type="ORF">MTR_0020s0050</name>
</gene>
<reference evidence="1 3" key="1">
    <citation type="journal article" date="2011" name="Nature">
        <title>The Medicago genome provides insight into the evolution of rhizobial symbioses.</title>
        <authorList>
            <person name="Young N.D."/>
            <person name="Debelle F."/>
            <person name="Oldroyd G.E."/>
            <person name="Geurts R."/>
            <person name="Cannon S.B."/>
            <person name="Udvardi M.K."/>
            <person name="Benedito V.A."/>
            <person name="Mayer K.F."/>
            <person name="Gouzy J."/>
            <person name="Schoof H."/>
            <person name="Van de Peer Y."/>
            <person name="Proost S."/>
            <person name="Cook D.R."/>
            <person name="Meyers B.C."/>
            <person name="Spannagl M."/>
            <person name="Cheung F."/>
            <person name="De Mita S."/>
            <person name="Krishnakumar V."/>
            <person name="Gundlach H."/>
            <person name="Zhou S."/>
            <person name="Mudge J."/>
            <person name="Bharti A.K."/>
            <person name="Murray J.D."/>
            <person name="Naoumkina M.A."/>
            <person name="Rosen B."/>
            <person name="Silverstein K.A."/>
            <person name="Tang H."/>
            <person name="Rombauts S."/>
            <person name="Zhao P.X."/>
            <person name="Zhou P."/>
            <person name="Barbe V."/>
            <person name="Bardou P."/>
            <person name="Bechner M."/>
            <person name="Bellec A."/>
            <person name="Berger A."/>
            <person name="Berges H."/>
            <person name="Bidwell S."/>
            <person name="Bisseling T."/>
            <person name="Choisne N."/>
            <person name="Couloux A."/>
            <person name="Denny R."/>
            <person name="Deshpande S."/>
            <person name="Dai X."/>
            <person name="Doyle J.J."/>
            <person name="Dudez A.M."/>
            <person name="Farmer A.D."/>
            <person name="Fouteau S."/>
            <person name="Franken C."/>
            <person name="Gibelin C."/>
            <person name="Gish J."/>
            <person name="Goldstein S."/>
            <person name="Gonzalez A.J."/>
            <person name="Green P.J."/>
            <person name="Hallab A."/>
            <person name="Hartog M."/>
            <person name="Hua A."/>
            <person name="Humphray S.J."/>
            <person name="Jeong D.H."/>
            <person name="Jing Y."/>
            <person name="Jocker A."/>
            <person name="Kenton S.M."/>
            <person name="Kim D.J."/>
            <person name="Klee K."/>
            <person name="Lai H."/>
            <person name="Lang C."/>
            <person name="Lin S."/>
            <person name="Macmil S.L."/>
            <person name="Magdelenat G."/>
            <person name="Matthews L."/>
            <person name="McCorrison J."/>
            <person name="Monaghan E.L."/>
            <person name="Mun J.H."/>
            <person name="Najar F.Z."/>
            <person name="Nicholson C."/>
            <person name="Noirot C."/>
            <person name="O'Bleness M."/>
            <person name="Paule C.R."/>
            <person name="Poulain J."/>
            <person name="Prion F."/>
            <person name="Qin B."/>
            <person name="Qu C."/>
            <person name="Retzel E.F."/>
            <person name="Riddle C."/>
            <person name="Sallet E."/>
            <person name="Samain S."/>
            <person name="Samson N."/>
            <person name="Sanders I."/>
            <person name="Saurat O."/>
            <person name="Scarpelli C."/>
            <person name="Schiex T."/>
            <person name="Segurens B."/>
            <person name="Severin A.J."/>
            <person name="Sherrier D.J."/>
            <person name="Shi R."/>
            <person name="Sims S."/>
            <person name="Singer S.R."/>
            <person name="Sinharoy S."/>
            <person name="Sterck L."/>
            <person name="Viollet A."/>
            <person name="Wang B.B."/>
            <person name="Wang K."/>
            <person name="Wang M."/>
            <person name="Wang X."/>
            <person name="Warfsmann J."/>
            <person name="Weissenbach J."/>
            <person name="White D.D."/>
            <person name="White J.D."/>
            <person name="Wiley G.B."/>
            <person name="Wincker P."/>
            <person name="Xing Y."/>
            <person name="Yang L."/>
            <person name="Yao Z."/>
            <person name="Ying F."/>
            <person name="Zhai J."/>
            <person name="Zhou L."/>
            <person name="Zuber A."/>
            <person name="Denarie J."/>
            <person name="Dixon R.A."/>
            <person name="May G.D."/>
            <person name="Schwartz D.C."/>
            <person name="Rogers J."/>
            <person name="Quetier F."/>
            <person name="Town C.D."/>
            <person name="Roe B.A."/>
        </authorList>
    </citation>
    <scope>NUCLEOTIDE SEQUENCE [LARGE SCALE GENOMIC DNA]</scope>
    <source>
        <strain evidence="1">A17</strain>
        <strain evidence="2 3">cv. Jemalong A17</strain>
    </source>
</reference>
<dbReference type="HOGENOM" id="CLU_1398259_0_0_1"/>
<evidence type="ECO:0000313" key="2">
    <source>
        <dbReference type="EnsemblPlants" id="KEH17359"/>
    </source>
</evidence>
<dbReference type="Proteomes" id="UP000002051">
    <property type="component" value="Unassembled WGS sequence"/>
</dbReference>
<dbReference type="AlphaFoldDB" id="A0A072TIK3"/>
<dbReference type="EnsemblPlants" id="KEH17359">
    <property type="protein sequence ID" value="KEH17359"/>
    <property type="gene ID" value="MTR_0020s0050"/>
</dbReference>
<sequence>MARLGTKNEVYLSAEFFTEKSETDQGQTTRVSGVLGQKLGHVTCHMHSTTFHHHHSMSIHEFPHFNSERKSKVAETRPVRLSDHLVRLSEQVPVAYSKCNIPDCFQNSRLTPQTNTSLFSMFCPHSHAYRETSRYVTHPKIAPSQARLTVEFLWNELPKRRCILLILVVSNNSYKPSFNHAVPYLYGLRIPLIPM</sequence>
<proteinExistence type="predicted"/>
<organism evidence="1 3">
    <name type="scientific">Medicago truncatula</name>
    <name type="common">Barrel medic</name>
    <name type="synonym">Medicago tribuloides</name>
    <dbReference type="NCBI Taxonomy" id="3880"/>
    <lineage>
        <taxon>Eukaryota</taxon>
        <taxon>Viridiplantae</taxon>
        <taxon>Streptophyta</taxon>
        <taxon>Embryophyta</taxon>
        <taxon>Tracheophyta</taxon>
        <taxon>Spermatophyta</taxon>
        <taxon>Magnoliopsida</taxon>
        <taxon>eudicotyledons</taxon>
        <taxon>Gunneridae</taxon>
        <taxon>Pentapetalae</taxon>
        <taxon>rosids</taxon>
        <taxon>fabids</taxon>
        <taxon>Fabales</taxon>
        <taxon>Fabaceae</taxon>
        <taxon>Papilionoideae</taxon>
        <taxon>50 kb inversion clade</taxon>
        <taxon>NPAAA clade</taxon>
        <taxon>Hologalegina</taxon>
        <taxon>IRL clade</taxon>
        <taxon>Trifolieae</taxon>
        <taxon>Medicago</taxon>
    </lineage>
</organism>
<evidence type="ECO:0000313" key="1">
    <source>
        <dbReference type="EMBL" id="KEH17359.1"/>
    </source>
</evidence>
<accession>A0A072TIK3</accession>
<protein>
    <submittedName>
        <fullName evidence="1 2">Uncharacterized protein</fullName>
    </submittedName>
</protein>
<name>A0A072TIK3_MEDTR</name>
<evidence type="ECO:0000313" key="3">
    <source>
        <dbReference type="Proteomes" id="UP000002051"/>
    </source>
</evidence>
<keyword evidence="3" id="KW-1185">Reference proteome</keyword>
<dbReference type="EMBL" id="KL402745">
    <property type="protein sequence ID" value="KEH17359.1"/>
    <property type="molecule type" value="Genomic_DNA"/>
</dbReference>
<reference evidence="2" key="3">
    <citation type="submission" date="2015-06" db="UniProtKB">
        <authorList>
            <consortium name="EnsemblPlants"/>
        </authorList>
    </citation>
    <scope>IDENTIFICATION</scope>
    <source>
        <strain evidence="2">cv. Jemalong A17</strain>
    </source>
</reference>